<keyword evidence="3" id="KW-1185">Reference proteome</keyword>
<feature type="region of interest" description="Disordered" evidence="1">
    <location>
        <begin position="1"/>
        <end position="50"/>
    </location>
</feature>
<evidence type="ECO:0000313" key="3">
    <source>
        <dbReference type="Proteomes" id="UP001417504"/>
    </source>
</evidence>
<accession>A0AAP0IKD2</accession>
<protein>
    <submittedName>
        <fullName evidence="2">Uncharacterized protein</fullName>
    </submittedName>
</protein>
<dbReference type="AlphaFoldDB" id="A0AAP0IKD2"/>
<evidence type="ECO:0000313" key="2">
    <source>
        <dbReference type="EMBL" id="KAK9116311.1"/>
    </source>
</evidence>
<organism evidence="2 3">
    <name type="scientific">Stephania japonica</name>
    <dbReference type="NCBI Taxonomy" id="461633"/>
    <lineage>
        <taxon>Eukaryota</taxon>
        <taxon>Viridiplantae</taxon>
        <taxon>Streptophyta</taxon>
        <taxon>Embryophyta</taxon>
        <taxon>Tracheophyta</taxon>
        <taxon>Spermatophyta</taxon>
        <taxon>Magnoliopsida</taxon>
        <taxon>Ranunculales</taxon>
        <taxon>Menispermaceae</taxon>
        <taxon>Menispermoideae</taxon>
        <taxon>Cissampelideae</taxon>
        <taxon>Stephania</taxon>
    </lineage>
</organism>
<evidence type="ECO:0000256" key="1">
    <source>
        <dbReference type="SAM" id="MobiDB-lite"/>
    </source>
</evidence>
<feature type="compositionally biased region" description="Basic and acidic residues" evidence="1">
    <location>
        <begin position="83"/>
        <end position="97"/>
    </location>
</feature>
<sequence>MYLTSPQGSRLDDLDGYATGYNTHYDDSDDSLASDASSAPSRPEHPYGNGEAIRNIAHFQHDKTQHKIKLSADKKPCKHMGKRRNEGSKVEDKHDVTGRTSATTVLSRGKVRKTNRMHKGK</sequence>
<gene>
    <name evidence="2" type="ORF">Sjap_015258</name>
</gene>
<name>A0AAP0IKD2_9MAGN</name>
<dbReference type="EMBL" id="JBBNAE010000006">
    <property type="protein sequence ID" value="KAK9116311.1"/>
    <property type="molecule type" value="Genomic_DNA"/>
</dbReference>
<dbReference type="Proteomes" id="UP001417504">
    <property type="component" value="Unassembled WGS sequence"/>
</dbReference>
<comment type="caution">
    <text evidence="2">The sequence shown here is derived from an EMBL/GenBank/DDBJ whole genome shotgun (WGS) entry which is preliminary data.</text>
</comment>
<proteinExistence type="predicted"/>
<feature type="region of interest" description="Disordered" evidence="1">
    <location>
        <begin position="68"/>
        <end position="121"/>
    </location>
</feature>
<reference evidence="2 3" key="1">
    <citation type="submission" date="2024-01" db="EMBL/GenBank/DDBJ databases">
        <title>Genome assemblies of Stephania.</title>
        <authorList>
            <person name="Yang L."/>
        </authorList>
    </citation>
    <scope>NUCLEOTIDE SEQUENCE [LARGE SCALE GENOMIC DNA]</scope>
    <source>
        <strain evidence="2">QJT</strain>
        <tissue evidence="2">Leaf</tissue>
    </source>
</reference>
<feature type="compositionally biased region" description="Basic residues" evidence="1">
    <location>
        <begin position="109"/>
        <end position="121"/>
    </location>
</feature>